<dbReference type="PANTHER" id="PTHR31566:SF0">
    <property type="entry name" value="CYTOCHROME C BIOGENESIS PROTEIN CCS1, CHLOROPLASTIC"/>
    <property type="match status" value="1"/>
</dbReference>
<dbReference type="PANTHER" id="PTHR31566">
    <property type="entry name" value="CYTOCHROME C BIOGENESIS PROTEIN CCS1, CHLOROPLASTIC"/>
    <property type="match status" value="1"/>
</dbReference>
<dbReference type="EMBL" id="BMGB01000001">
    <property type="protein sequence ID" value="GGB06128.1"/>
    <property type="molecule type" value="Genomic_DNA"/>
</dbReference>
<organism evidence="8 9">
    <name type="scientific">Conyzicola nivalis</name>
    <dbReference type="NCBI Taxonomy" id="1477021"/>
    <lineage>
        <taxon>Bacteria</taxon>
        <taxon>Bacillati</taxon>
        <taxon>Actinomycetota</taxon>
        <taxon>Actinomycetes</taxon>
        <taxon>Micrococcales</taxon>
        <taxon>Microbacteriaceae</taxon>
        <taxon>Conyzicola</taxon>
    </lineage>
</organism>
<evidence type="ECO:0000256" key="3">
    <source>
        <dbReference type="ARBA" id="ARBA00022748"/>
    </source>
</evidence>
<dbReference type="GO" id="GO:0016020">
    <property type="term" value="C:membrane"/>
    <property type="evidence" value="ECO:0007669"/>
    <property type="project" value="UniProtKB-SubCell"/>
</dbReference>
<gene>
    <name evidence="8" type="ORF">GCM10010979_21050</name>
</gene>
<keyword evidence="2 6" id="KW-0812">Transmembrane</keyword>
<sequence>MSSSRPSDHIDSPEPGDSAIAQPKLGVVGYLRFFWRQLTSMRTALFLLLLLAFAAIPGSLVAQRSSDPNGVIQYKVDHPDLYPILDSLQVFNTYTSVWFSSIYLLLFVSLIGCIIPRSIHHYRALRSRPPKTPARLNRLAGHTSVASETDAASAIDSARAQLKKLGYRTELYPSTSTGSGTGTHSVSAERGYLRETGNLVFHTALVGILVSVAIGGSFGYSGQRVVVEGQKFVNVLGDYDSFNPGRFFESDFLEPYRISLDKFEATYELENTQAIGQATDYSAYVTTTTPDGDEQDANIKVNEPLAIGGTDVFLLGNGYAPTLVIRDPEGTVVWEDSTPFLPQDAHLTSLGVIKVPDGLAEQVGLVGFFYPTAAKLPSGALTSGFPELLDPLLTLRAFTGDLGLDAGVPRSVYQLATDGMTEIAGSNADVPALELRPGETVDLPNGLGTIELTEVKRFASFDIHRDPSQVWVLTFAILILAGLFTGLFIPRRRVWVKATENADGSVTVEYAGLARGEDPRLEAAVADIAASHSKQLRLKVEP</sequence>
<evidence type="ECO:0000256" key="5">
    <source>
        <dbReference type="ARBA" id="ARBA00023136"/>
    </source>
</evidence>
<keyword evidence="5 6" id="KW-0472">Membrane</keyword>
<evidence type="ECO:0000256" key="6">
    <source>
        <dbReference type="SAM" id="Phobius"/>
    </source>
</evidence>
<protein>
    <submittedName>
        <fullName evidence="8">Cytochrome c biogenesis protein ResB</fullName>
    </submittedName>
</protein>
<name>A0A916SMB1_9MICO</name>
<dbReference type="GO" id="GO:0017004">
    <property type="term" value="P:cytochrome complex assembly"/>
    <property type="evidence" value="ECO:0007669"/>
    <property type="project" value="UniProtKB-KW"/>
</dbReference>
<feature type="transmembrane region" description="Helical" evidence="6">
    <location>
        <begin position="97"/>
        <end position="119"/>
    </location>
</feature>
<keyword evidence="9" id="KW-1185">Reference proteome</keyword>
<evidence type="ECO:0000256" key="2">
    <source>
        <dbReference type="ARBA" id="ARBA00022692"/>
    </source>
</evidence>
<evidence type="ECO:0000256" key="1">
    <source>
        <dbReference type="ARBA" id="ARBA00004141"/>
    </source>
</evidence>
<keyword evidence="3" id="KW-0201">Cytochrome c-type biogenesis</keyword>
<dbReference type="AlphaFoldDB" id="A0A916SMB1"/>
<feature type="transmembrane region" description="Helical" evidence="6">
    <location>
        <begin position="470"/>
        <end position="489"/>
    </location>
</feature>
<reference evidence="8" key="2">
    <citation type="submission" date="2020-09" db="EMBL/GenBank/DDBJ databases">
        <authorList>
            <person name="Sun Q."/>
            <person name="Zhou Y."/>
        </authorList>
    </citation>
    <scope>NUCLEOTIDE SEQUENCE</scope>
    <source>
        <strain evidence="8">CGMCC 1.12813</strain>
    </source>
</reference>
<evidence type="ECO:0000256" key="4">
    <source>
        <dbReference type="ARBA" id="ARBA00022989"/>
    </source>
</evidence>
<feature type="transmembrane region" description="Helical" evidence="6">
    <location>
        <begin position="44"/>
        <end position="62"/>
    </location>
</feature>
<comment type="caution">
    <text evidence="8">The sequence shown here is derived from an EMBL/GenBank/DDBJ whole genome shotgun (WGS) entry which is preliminary data.</text>
</comment>
<proteinExistence type="predicted"/>
<comment type="subcellular location">
    <subcellularLocation>
        <location evidence="1">Membrane</location>
        <topology evidence="1">Multi-pass membrane protein</topology>
    </subcellularLocation>
</comment>
<dbReference type="RefSeq" id="WP_188510561.1">
    <property type="nucleotide sequence ID" value="NZ_BMGB01000001.1"/>
</dbReference>
<accession>A0A916SMB1</accession>
<dbReference type="InterPro" id="IPR023494">
    <property type="entry name" value="Cyt_c_bgen_Ccs1/CcsB/ResB"/>
</dbReference>
<evidence type="ECO:0000313" key="9">
    <source>
        <dbReference type="Proteomes" id="UP000606922"/>
    </source>
</evidence>
<evidence type="ECO:0000313" key="8">
    <source>
        <dbReference type="EMBL" id="GGB06128.1"/>
    </source>
</evidence>
<evidence type="ECO:0000259" key="7">
    <source>
        <dbReference type="Pfam" id="PF05140"/>
    </source>
</evidence>
<reference evidence="8" key="1">
    <citation type="journal article" date="2014" name="Int. J. Syst. Evol. Microbiol.">
        <title>Complete genome sequence of Corynebacterium casei LMG S-19264T (=DSM 44701T), isolated from a smear-ripened cheese.</title>
        <authorList>
            <consortium name="US DOE Joint Genome Institute (JGI-PGF)"/>
            <person name="Walter F."/>
            <person name="Albersmeier A."/>
            <person name="Kalinowski J."/>
            <person name="Ruckert C."/>
        </authorList>
    </citation>
    <scope>NUCLEOTIDE SEQUENCE</scope>
    <source>
        <strain evidence="8">CGMCC 1.12813</strain>
    </source>
</reference>
<dbReference type="Pfam" id="PF05140">
    <property type="entry name" value="ResB"/>
    <property type="match status" value="1"/>
</dbReference>
<keyword evidence="4 6" id="KW-1133">Transmembrane helix</keyword>
<feature type="domain" description="ResB-like" evidence="7">
    <location>
        <begin position="41"/>
        <end position="524"/>
    </location>
</feature>
<feature type="transmembrane region" description="Helical" evidence="6">
    <location>
        <begin position="199"/>
        <end position="220"/>
    </location>
</feature>
<dbReference type="Proteomes" id="UP000606922">
    <property type="component" value="Unassembled WGS sequence"/>
</dbReference>
<dbReference type="InterPro" id="IPR007816">
    <property type="entry name" value="ResB-like_domain"/>
</dbReference>